<evidence type="ECO:0000256" key="7">
    <source>
        <dbReference type="ARBA" id="ARBA00023242"/>
    </source>
</evidence>
<proteinExistence type="predicted"/>
<sequence length="185" mass="20939">VAAKAPRKNFNAGSSSSTSPTSAKANKHAGGNPYCPRPTPEWQAEITKFFIKTPKEPKLDKENQDPEDAGAGSSKMEEDDVPTSSKTKDKSKIKKSKKKETKPEETAPEEKEPEEKMEKEEEVETEEKVEEEEDIEEKSKEDAEMMEVEIEIVEKKKTPEKEKKKKESPKSFKKNNFVSDSEDDD</sequence>
<keyword evidence="7" id="KW-0539">Nucleus</keyword>
<reference evidence="12 13" key="1">
    <citation type="journal article" date="2017" name="PLoS Biol.">
        <title>The sea cucumber genome provides insights into morphological evolution and visceral regeneration.</title>
        <authorList>
            <person name="Zhang X."/>
            <person name="Sun L."/>
            <person name="Yuan J."/>
            <person name="Sun Y."/>
            <person name="Gao Y."/>
            <person name="Zhang L."/>
            <person name="Li S."/>
            <person name="Dai H."/>
            <person name="Hamel J.F."/>
            <person name="Liu C."/>
            <person name="Yu Y."/>
            <person name="Liu S."/>
            <person name="Lin W."/>
            <person name="Guo K."/>
            <person name="Jin S."/>
            <person name="Xu P."/>
            <person name="Storey K.B."/>
            <person name="Huan P."/>
            <person name="Zhang T."/>
            <person name="Zhou Y."/>
            <person name="Zhang J."/>
            <person name="Lin C."/>
            <person name="Li X."/>
            <person name="Xing L."/>
            <person name="Huo D."/>
            <person name="Sun M."/>
            <person name="Wang L."/>
            <person name="Mercier A."/>
            <person name="Li F."/>
            <person name="Yang H."/>
            <person name="Xiang J."/>
        </authorList>
    </citation>
    <scope>NUCLEOTIDE SEQUENCE [LARGE SCALE GENOMIC DNA]</scope>
    <source>
        <strain evidence="12">Shaxun</strain>
        <tissue evidence="12">Muscle</tissue>
    </source>
</reference>
<dbReference type="InterPro" id="IPR040444">
    <property type="entry name" value="PCNA-AF"/>
</dbReference>
<dbReference type="AlphaFoldDB" id="A0A2G8JCZ5"/>
<evidence type="ECO:0000259" key="11">
    <source>
        <dbReference type="Pfam" id="PF15715"/>
    </source>
</evidence>
<feature type="domain" description="PCNA-associated factor histone-like" evidence="11">
    <location>
        <begin position="1"/>
        <end position="115"/>
    </location>
</feature>
<feature type="compositionally biased region" description="Basic and acidic residues" evidence="10">
    <location>
        <begin position="53"/>
        <end position="64"/>
    </location>
</feature>
<keyword evidence="4" id="KW-0963">Cytoplasm</keyword>
<dbReference type="GO" id="GO:0003682">
    <property type="term" value="F:chromatin binding"/>
    <property type="evidence" value="ECO:0007669"/>
    <property type="project" value="TreeGrafter"/>
</dbReference>
<protein>
    <recommendedName>
        <fullName evidence="3">PCNA-associated factor</fullName>
    </recommendedName>
    <alternativeName>
        <fullName evidence="8">PCNA-associated factor of 15 kDa</fullName>
    </alternativeName>
    <alternativeName>
        <fullName evidence="9">PCNA-clamp-associated factor</fullName>
    </alternativeName>
</protein>
<dbReference type="OrthoDB" id="7479084at2759"/>
<dbReference type="Pfam" id="PF15715">
    <property type="entry name" value="PAF"/>
    <property type="match status" value="1"/>
</dbReference>
<dbReference type="STRING" id="307972.A0A2G8JCZ5"/>
<keyword evidence="13" id="KW-1185">Reference proteome</keyword>
<accession>A0A2G8JCZ5</accession>
<evidence type="ECO:0000256" key="1">
    <source>
        <dbReference type="ARBA" id="ARBA00004123"/>
    </source>
</evidence>
<organism evidence="12 13">
    <name type="scientific">Stichopus japonicus</name>
    <name type="common">Sea cucumber</name>
    <dbReference type="NCBI Taxonomy" id="307972"/>
    <lineage>
        <taxon>Eukaryota</taxon>
        <taxon>Metazoa</taxon>
        <taxon>Echinodermata</taxon>
        <taxon>Eleutherozoa</taxon>
        <taxon>Echinozoa</taxon>
        <taxon>Holothuroidea</taxon>
        <taxon>Aspidochirotacea</taxon>
        <taxon>Aspidochirotida</taxon>
        <taxon>Stichopodidae</taxon>
        <taxon>Apostichopus</taxon>
    </lineage>
</organism>
<feature type="non-terminal residue" evidence="12">
    <location>
        <position position="1"/>
    </location>
</feature>
<evidence type="ECO:0000256" key="8">
    <source>
        <dbReference type="ARBA" id="ARBA00030014"/>
    </source>
</evidence>
<dbReference type="PANTHER" id="PTHR15679:SF8">
    <property type="entry name" value="PCNA-ASSOCIATED FACTOR"/>
    <property type="match status" value="1"/>
</dbReference>
<evidence type="ECO:0000256" key="5">
    <source>
        <dbReference type="ARBA" id="ARBA00022763"/>
    </source>
</evidence>
<evidence type="ECO:0000256" key="6">
    <source>
        <dbReference type="ARBA" id="ARBA00023204"/>
    </source>
</evidence>
<feature type="region of interest" description="Disordered" evidence="10">
    <location>
        <begin position="1"/>
        <end position="185"/>
    </location>
</feature>
<dbReference type="InterPro" id="IPR031444">
    <property type="entry name" value="PCNA-AF_dom"/>
</dbReference>
<evidence type="ECO:0000313" key="13">
    <source>
        <dbReference type="Proteomes" id="UP000230750"/>
    </source>
</evidence>
<evidence type="ECO:0000256" key="9">
    <source>
        <dbReference type="ARBA" id="ARBA00031186"/>
    </source>
</evidence>
<dbReference type="GO" id="GO:0006281">
    <property type="term" value="P:DNA repair"/>
    <property type="evidence" value="ECO:0007669"/>
    <property type="project" value="UniProtKB-KW"/>
</dbReference>
<feature type="compositionally biased region" description="Basic and acidic residues" evidence="10">
    <location>
        <begin position="152"/>
        <end position="162"/>
    </location>
</feature>
<evidence type="ECO:0000256" key="2">
    <source>
        <dbReference type="ARBA" id="ARBA00004556"/>
    </source>
</evidence>
<dbReference type="GO" id="GO:0019985">
    <property type="term" value="P:translesion synthesis"/>
    <property type="evidence" value="ECO:0007669"/>
    <property type="project" value="TreeGrafter"/>
</dbReference>
<evidence type="ECO:0000256" key="10">
    <source>
        <dbReference type="SAM" id="MobiDB-lite"/>
    </source>
</evidence>
<name>A0A2G8JCZ5_STIJA</name>
<comment type="caution">
    <text evidence="12">The sequence shown here is derived from an EMBL/GenBank/DDBJ whole genome shotgun (WGS) entry which is preliminary data.</text>
</comment>
<dbReference type="PANTHER" id="PTHR15679">
    <property type="entry name" value="PCNA-ASSOCIATED FACTOR"/>
    <property type="match status" value="1"/>
</dbReference>
<feature type="compositionally biased region" description="Basic residues" evidence="10">
    <location>
        <begin position="89"/>
        <end position="100"/>
    </location>
</feature>
<evidence type="ECO:0000256" key="3">
    <source>
        <dbReference type="ARBA" id="ARBA00013777"/>
    </source>
</evidence>
<feature type="compositionally biased region" description="Acidic residues" evidence="10">
    <location>
        <begin position="120"/>
        <end position="136"/>
    </location>
</feature>
<dbReference type="GO" id="GO:0051726">
    <property type="term" value="P:regulation of cell cycle"/>
    <property type="evidence" value="ECO:0007669"/>
    <property type="project" value="InterPro"/>
</dbReference>
<dbReference type="GO" id="GO:0048471">
    <property type="term" value="C:perinuclear region of cytoplasm"/>
    <property type="evidence" value="ECO:0007669"/>
    <property type="project" value="UniProtKB-SubCell"/>
</dbReference>
<dbReference type="EMBL" id="MRZV01002473">
    <property type="protein sequence ID" value="PIK33618.1"/>
    <property type="molecule type" value="Genomic_DNA"/>
</dbReference>
<comment type="subcellular location">
    <subcellularLocation>
        <location evidence="2">Cytoplasm</location>
        <location evidence="2">Perinuclear region</location>
    </subcellularLocation>
    <subcellularLocation>
        <location evidence="1">Nucleus</location>
    </subcellularLocation>
</comment>
<evidence type="ECO:0000313" key="12">
    <source>
        <dbReference type="EMBL" id="PIK33618.1"/>
    </source>
</evidence>
<gene>
    <name evidence="12" type="ORF">BSL78_29567</name>
</gene>
<feature type="compositionally biased region" description="Basic residues" evidence="10">
    <location>
        <begin position="163"/>
        <end position="173"/>
    </location>
</feature>
<dbReference type="Proteomes" id="UP000230750">
    <property type="component" value="Unassembled WGS sequence"/>
</dbReference>
<evidence type="ECO:0000256" key="4">
    <source>
        <dbReference type="ARBA" id="ARBA00022490"/>
    </source>
</evidence>
<keyword evidence="5" id="KW-0227">DNA damage</keyword>
<keyword evidence="6" id="KW-0234">DNA repair</keyword>
<dbReference type="GO" id="GO:0005634">
    <property type="term" value="C:nucleus"/>
    <property type="evidence" value="ECO:0007669"/>
    <property type="project" value="UniProtKB-SubCell"/>
</dbReference>
<feature type="compositionally biased region" description="Basic and acidic residues" evidence="10">
    <location>
        <begin position="101"/>
        <end position="119"/>
    </location>
</feature>